<evidence type="ECO:0000313" key="2">
    <source>
        <dbReference type="EMBL" id="KAJ1189257.1"/>
    </source>
</evidence>
<reference evidence="2" key="1">
    <citation type="journal article" date="2022" name="bioRxiv">
        <title>Sequencing and chromosome-scale assembly of the giantPleurodeles waltlgenome.</title>
        <authorList>
            <person name="Brown T."/>
            <person name="Elewa A."/>
            <person name="Iarovenko S."/>
            <person name="Subramanian E."/>
            <person name="Araus A.J."/>
            <person name="Petzold A."/>
            <person name="Susuki M."/>
            <person name="Suzuki K.-i.T."/>
            <person name="Hayashi T."/>
            <person name="Toyoda A."/>
            <person name="Oliveira C."/>
            <person name="Osipova E."/>
            <person name="Leigh N.D."/>
            <person name="Simon A."/>
            <person name="Yun M.H."/>
        </authorList>
    </citation>
    <scope>NUCLEOTIDE SEQUENCE</scope>
    <source>
        <strain evidence="2">20211129_DDA</strain>
        <tissue evidence="2">Liver</tissue>
    </source>
</reference>
<sequence length="130" mass="14458">MEITVEACAERKTRSRTESWPLSKQLTRCFREQMGAGEPMQVRSGNMRQGAGQNPSPSSPAGASAMFLSGGIRVSPGLLISSGNGEREDSSKGQAKQIEDYSSAFQNRHRQESEILERQRDYTYIALTWQ</sequence>
<keyword evidence="3" id="KW-1185">Reference proteome</keyword>
<evidence type="ECO:0000256" key="1">
    <source>
        <dbReference type="SAM" id="MobiDB-lite"/>
    </source>
</evidence>
<name>A0AAV7UNR3_PLEWA</name>
<protein>
    <submittedName>
        <fullName evidence="2">Uncharacterized protein</fullName>
    </submittedName>
</protein>
<organism evidence="2 3">
    <name type="scientific">Pleurodeles waltl</name>
    <name type="common">Iberian ribbed newt</name>
    <dbReference type="NCBI Taxonomy" id="8319"/>
    <lineage>
        <taxon>Eukaryota</taxon>
        <taxon>Metazoa</taxon>
        <taxon>Chordata</taxon>
        <taxon>Craniata</taxon>
        <taxon>Vertebrata</taxon>
        <taxon>Euteleostomi</taxon>
        <taxon>Amphibia</taxon>
        <taxon>Batrachia</taxon>
        <taxon>Caudata</taxon>
        <taxon>Salamandroidea</taxon>
        <taxon>Salamandridae</taxon>
        <taxon>Pleurodelinae</taxon>
        <taxon>Pleurodeles</taxon>
    </lineage>
</organism>
<comment type="caution">
    <text evidence="2">The sequence shown here is derived from an EMBL/GenBank/DDBJ whole genome shotgun (WGS) entry which is preliminary data.</text>
</comment>
<gene>
    <name evidence="2" type="ORF">NDU88_006007</name>
</gene>
<accession>A0AAV7UNR3</accession>
<dbReference type="Proteomes" id="UP001066276">
    <property type="component" value="Chromosome 3_1"/>
</dbReference>
<dbReference type="AlphaFoldDB" id="A0AAV7UNR3"/>
<feature type="region of interest" description="Disordered" evidence="1">
    <location>
        <begin position="1"/>
        <end position="20"/>
    </location>
</feature>
<feature type="region of interest" description="Disordered" evidence="1">
    <location>
        <begin position="32"/>
        <end position="112"/>
    </location>
</feature>
<dbReference type="EMBL" id="JANPWB010000005">
    <property type="protein sequence ID" value="KAJ1189257.1"/>
    <property type="molecule type" value="Genomic_DNA"/>
</dbReference>
<feature type="compositionally biased region" description="Low complexity" evidence="1">
    <location>
        <begin position="49"/>
        <end position="65"/>
    </location>
</feature>
<proteinExistence type="predicted"/>
<feature type="compositionally biased region" description="Basic and acidic residues" evidence="1">
    <location>
        <begin position="8"/>
        <end position="17"/>
    </location>
</feature>
<evidence type="ECO:0000313" key="3">
    <source>
        <dbReference type="Proteomes" id="UP001066276"/>
    </source>
</evidence>